<organism evidence="17">
    <name type="scientific">freshwater metagenome</name>
    <dbReference type="NCBI Taxonomy" id="449393"/>
    <lineage>
        <taxon>unclassified sequences</taxon>
        <taxon>metagenomes</taxon>
        <taxon>ecological metagenomes</taxon>
    </lineage>
</organism>
<evidence type="ECO:0000256" key="14">
    <source>
        <dbReference type="SAM" id="Phobius"/>
    </source>
</evidence>
<dbReference type="InterPro" id="IPR036890">
    <property type="entry name" value="HATPase_C_sf"/>
</dbReference>
<dbReference type="InterPro" id="IPR036097">
    <property type="entry name" value="HisK_dim/P_sf"/>
</dbReference>
<dbReference type="PROSITE" id="PS50885">
    <property type="entry name" value="HAMP"/>
    <property type="match status" value="1"/>
</dbReference>
<dbReference type="PANTHER" id="PTHR45528">
    <property type="entry name" value="SENSOR HISTIDINE KINASE CPXA"/>
    <property type="match status" value="1"/>
</dbReference>
<evidence type="ECO:0000259" key="16">
    <source>
        <dbReference type="PROSITE" id="PS50885"/>
    </source>
</evidence>
<dbReference type="EC" id="2.7.13.3" evidence="3"/>
<dbReference type="SUPFAM" id="SSF158472">
    <property type="entry name" value="HAMP domain-like"/>
    <property type="match status" value="1"/>
</dbReference>
<dbReference type="SMART" id="SM00304">
    <property type="entry name" value="HAMP"/>
    <property type="match status" value="1"/>
</dbReference>
<dbReference type="InterPro" id="IPR004358">
    <property type="entry name" value="Sig_transdc_His_kin-like_C"/>
</dbReference>
<dbReference type="CDD" id="cd00082">
    <property type="entry name" value="HisKA"/>
    <property type="match status" value="1"/>
</dbReference>
<dbReference type="SMART" id="SM00387">
    <property type="entry name" value="HATPase_c"/>
    <property type="match status" value="1"/>
</dbReference>
<dbReference type="InterPro" id="IPR050398">
    <property type="entry name" value="HssS/ArlS-like"/>
</dbReference>
<evidence type="ECO:0000259" key="15">
    <source>
        <dbReference type="PROSITE" id="PS50109"/>
    </source>
</evidence>
<keyword evidence="5" id="KW-0597">Phosphoprotein</keyword>
<proteinExistence type="predicted"/>
<keyword evidence="9" id="KW-0418">Kinase</keyword>
<dbReference type="SUPFAM" id="SSF55874">
    <property type="entry name" value="ATPase domain of HSP90 chaperone/DNA topoisomerase II/histidine kinase"/>
    <property type="match status" value="1"/>
</dbReference>
<dbReference type="GO" id="GO:0000155">
    <property type="term" value="F:phosphorelay sensor kinase activity"/>
    <property type="evidence" value="ECO:0007669"/>
    <property type="project" value="InterPro"/>
</dbReference>
<dbReference type="InterPro" id="IPR003660">
    <property type="entry name" value="HAMP_dom"/>
</dbReference>
<evidence type="ECO:0000256" key="7">
    <source>
        <dbReference type="ARBA" id="ARBA00022692"/>
    </source>
</evidence>
<feature type="transmembrane region" description="Helical" evidence="14">
    <location>
        <begin position="163"/>
        <end position="181"/>
    </location>
</feature>
<evidence type="ECO:0000256" key="3">
    <source>
        <dbReference type="ARBA" id="ARBA00012438"/>
    </source>
</evidence>
<keyword evidence="6" id="KW-0808">Transferase</keyword>
<dbReference type="Gene3D" id="1.10.287.130">
    <property type="match status" value="1"/>
</dbReference>
<keyword evidence="13 14" id="KW-0472">Membrane</keyword>
<evidence type="ECO:0000256" key="2">
    <source>
        <dbReference type="ARBA" id="ARBA00004651"/>
    </source>
</evidence>
<evidence type="ECO:0000256" key="13">
    <source>
        <dbReference type="ARBA" id="ARBA00023136"/>
    </source>
</evidence>
<dbReference type="SMART" id="SM00388">
    <property type="entry name" value="HisKA"/>
    <property type="match status" value="1"/>
</dbReference>
<evidence type="ECO:0000256" key="1">
    <source>
        <dbReference type="ARBA" id="ARBA00000085"/>
    </source>
</evidence>
<evidence type="ECO:0000256" key="12">
    <source>
        <dbReference type="ARBA" id="ARBA00023012"/>
    </source>
</evidence>
<protein>
    <recommendedName>
        <fullName evidence="3">histidine kinase</fullName>
        <ecNumber evidence="3">2.7.13.3</ecNumber>
    </recommendedName>
</protein>
<keyword evidence="8" id="KW-0547">Nucleotide-binding</keyword>
<dbReference type="InterPro" id="IPR005467">
    <property type="entry name" value="His_kinase_dom"/>
</dbReference>
<dbReference type="Pfam" id="PF02518">
    <property type="entry name" value="HATPase_c"/>
    <property type="match status" value="1"/>
</dbReference>
<evidence type="ECO:0000256" key="4">
    <source>
        <dbReference type="ARBA" id="ARBA00022475"/>
    </source>
</evidence>
<evidence type="ECO:0000256" key="11">
    <source>
        <dbReference type="ARBA" id="ARBA00022989"/>
    </source>
</evidence>
<keyword evidence="4" id="KW-1003">Cell membrane</keyword>
<name>A0A6J7E285_9ZZZZ</name>
<dbReference type="PANTHER" id="PTHR45528:SF1">
    <property type="entry name" value="SENSOR HISTIDINE KINASE CPXA"/>
    <property type="match status" value="1"/>
</dbReference>
<evidence type="ECO:0000256" key="8">
    <source>
        <dbReference type="ARBA" id="ARBA00022741"/>
    </source>
</evidence>
<dbReference type="Pfam" id="PF00512">
    <property type="entry name" value="HisKA"/>
    <property type="match status" value="1"/>
</dbReference>
<evidence type="ECO:0000256" key="6">
    <source>
        <dbReference type="ARBA" id="ARBA00022679"/>
    </source>
</evidence>
<comment type="catalytic activity">
    <reaction evidence="1">
        <text>ATP + protein L-histidine = ADP + protein N-phospho-L-histidine.</text>
        <dbReference type="EC" id="2.7.13.3"/>
    </reaction>
</comment>
<keyword evidence="10" id="KW-0067">ATP-binding</keyword>
<dbReference type="InterPro" id="IPR003661">
    <property type="entry name" value="HisK_dim/P_dom"/>
</dbReference>
<dbReference type="Pfam" id="PF00672">
    <property type="entry name" value="HAMP"/>
    <property type="match status" value="1"/>
</dbReference>
<comment type="subcellular location">
    <subcellularLocation>
        <location evidence="2">Cell membrane</location>
        <topology evidence="2">Multi-pass membrane protein</topology>
    </subcellularLocation>
</comment>
<reference evidence="17" key="1">
    <citation type="submission" date="2020-05" db="EMBL/GenBank/DDBJ databases">
        <authorList>
            <person name="Chiriac C."/>
            <person name="Salcher M."/>
            <person name="Ghai R."/>
            <person name="Kavagutti S V."/>
        </authorList>
    </citation>
    <scope>NUCLEOTIDE SEQUENCE</scope>
</reference>
<dbReference type="FunFam" id="1.10.287.130:FF:000001">
    <property type="entry name" value="Two-component sensor histidine kinase"/>
    <property type="match status" value="1"/>
</dbReference>
<dbReference type="AlphaFoldDB" id="A0A6J7E285"/>
<dbReference type="CDD" id="cd00075">
    <property type="entry name" value="HATPase"/>
    <property type="match status" value="1"/>
</dbReference>
<dbReference type="EMBL" id="CAFBLP010000024">
    <property type="protein sequence ID" value="CAB4877157.1"/>
    <property type="molecule type" value="Genomic_DNA"/>
</dbReference>
<evidence type="ECO:0000313" key="17">
    <source>
        <dbReference type="EMBL" id="CAB4877157.1"/>
    </source>
</evidence>
<evidence type="ECO:0000256" key="9">
    <source>
        <dbReference type="ARBA" id="ARBA00022777"/>
    </source>
</evidence>
<feature type="transmembrane region" description="Helical" evidence="14">
    <location>
        <begin position="7"/>
        <end position="30"/>
    </location>
</feature>
<sequence length="458" mass="48622">MTRRLTIVIVSVVMATLLVAGIGTIVVANLRARQTSEAELRGQAQSVAANIDQMLENGIATGTPQAVKRRLRLFNTFRSVLDLAGLSILTLQPNDTLTGDTLPPGLDINALPVAELRQLHTVSGNRGNLVYAAAPARLPNNTVVVVLLSRTANSGLSTSLRTFLLAALATLALGAGAAILLGRRLTRPIRDASEATHRIARGELSTRLPEPSPRHTDELADLARSVNAMAGELERSHLLEQQFLLSVSHDLRTPLTSIRGYAEAISDGAGDPQRSALVIQSEARRLERLVADLLDLAKLRAQGFSMHLERVDLAALASVSIEGFQIDAAERNLRIEHLGGGQLIVSADHDRLAQIAANLMENALKYAATAVTVTTAQDGSWAVLAIDDDGPGISGADLAHVFDRLYVARHAPSRKENSSGLGLAIVKELTEAMGGTVAATQSATGGARFVVRLPLLQT</sequence>
<feature type="domain" description="HAMP" evidence="16">
    <location>
        <begin position="183"/>
        <end position="238"/>
    </location>
</feature>
<dbReference type="GO" id="GO:0005886">
    <property type="term" value="C:plasma membrane"/>
    <property type="evidence" value="ECO:0007669"/>
    <property type="project" value="UniProtKB-SubCell"/>
</dbReference>
<dbReference type="Gene3D" id="3.30.565.10">
    <property type="entry name" value="Histidine kinase-like ATPase, C-terminal domain"/>
    <property type="match status" value="1"/>
</dbReference>
<accession>A0A6J7E285</accession>
<dbReference type="InterPro" id="IPR003594">
    <property type="entry name" value="HATPase_dom"/>
</dbReference>
<evidence type="ECO:0000256" key="5">
    <source>
        <dbReference type="ARBA" id="ARBA00022553"/>
    </source>
</evidence>
<dbReference type="PRINTS" id="PR00344">
    <property type="entry name" value="BCTRLSENSOR"/>
</dbReference>
<keyword evidence="7 14" id="KW-0812">Transmembrane</keyword>
<keyword evidence="12" id="KW-0902">Two-component regulatory system</keyword>
<gene>
    <name evidence="17" type="ORF">UFOPK3376_01189</name>
</gene>
<feature type="domain" description="Histidine kinase" evidence="15">
    <location>
        <begin position="246"/>
        <end position="457"/>
    </location>
</feature>
<dbReference type="GO" id="GO:0005524">
    <property type="term" value="F:ATP binding"/>
    <property type="evidence" value="ECO:0007669"/>
    <property type="project" value="UniProtKB-KW"/>
</dbReference>
<evidence type="ECO:0000256" key="10">
    <source>
        <dbReference type="ARBA" id="ARBA00022840"/>
    </source>
</evidence>
<dbReference type="CDD" id="cd06225">
    <property type="entry name" value="HAMP"/>
    <property type="match status" value="1"/>
</dbReference>
<dbReference type="PROSITE" id="PS50109">
    <property type="entry name" value="HIS_KIN"/>
    <property type="match status" value="1"/>
</dbReference>
<dbReference type="Gene3D" id="6.10.340.10">
    <property type="match status" value="1"/>
</dbReference>
<dbReference type="SUPFAM" id="SSF47384">
    <property type="entry name" value="Homodimeric domain of signal transducing histidine kinase"/>
    <property type="match status" value="1"/>
</dbReference>
<keyword evidence="11 14" id="KW-1133">Transmembrane helix</keyword>